<accession>A0A5C3Q803</accession>
<organism evidence="1 2">
    <name type="scientific">Pterulicium gracile</name>
    <dbReference type="NCBI Taxonomy" id="1884261"/>
    <lineage>
        <taxon>Eukaryota</taxon>
        <taxon>Fungi</taxon>
        <taxon>Dikarya</taxon>
        <taxon>Basidiomycota</taxon>
        <taxon>Agaricomycotina</taxon>
        <taxon>Agaricomycetes</taxon>
        <taxon>Agaricomycetidae</taxon>
        <taxon>Agaricales</taxon>
        <taxon>Pleurotineae</taxon>
        <taxon>Pterulaceae</taxon>
        <taxon>Pterulicium</taxon>
    </lineage>
</organism>
<dbReference type="Proteomes" id="UP000305067">
    <property type="component" value="Unassembled WGS sequence"/>
</dbReference>
<name>A0A5C3Q803_9AGAR</name>
<evidence type="ECO:0000313" key="2">
    <source>
        <dbReference type="Proteomes" id="UP000305067"/>
    </source>
</evidence>
<dbReference type="EMBL" id="ML178859">
    <property type="protein sequence ID" value="TFK96500.1"/>
    <property type="molecule type" value="Genomic_DNA"/>
</dbReference>
<gene>
    <name evidence="1" type="ORF">BDV98DRAFT_307120</name>
</gene>
<proteinExistence type="predicted"/>
<reference evidence="1 2" key="1">
    <citation type="journal article" date="2019" name="Nat. Ecol. Evol.">
        <title>Megaphylogeny resolves global patterns of mushroom evolution.</title>
        <authorList>
            <person name="Varga T."/>
            <person name="Krizsan K."/>
            <person name="Foldi C."/>
            <person name="Dima B."/>
            <person name="Sanchez-Garcia M."/>
            <person name="Sanchez-Ramirez S."/>
            <person name="Szollosi G.J."/>
            <person name="Szarkandi J.G."/>
            <person name="Papp V."/>
            <person name="Albert L."/>
            <person name="Andreopoulos W."/>
            <person name="Angelini C."/>
            <person name="Antonin V."/>
            <person name="Barry K.W."/>
            <person name="Bougher N.L."/>
            <person name="Buchanan P."/>
            <person name="Buyck B."/>
            <person name="Bense V."/>
            <person name="Catcheside P."/>
            <person name="Chovatia M."/>
            <person name="Cooper J."/>
            <person name="Damon W."/>
            <person name="Desjardin D."/>
            <person name="Finy P."/>
            <person name="Geml J."/>
            <person name="Haridas S."/>
            <person name="Hughes K."/>
            <person name="Justo A."/>
            <person name="Karasinski D."/>
            <person name="Kautmanova I."/>
            <person name="Kiss B."/>
            <person name="Kocsube S."/>
            <person name="Kotiranta H."/>
            <person name="LaButti K.M."/>
            <person name="Lechner B.E."/>
            <person name="Liimatainen K."/>
            <person name="Lipzen A."/>
            <person name="Lukacs Z."/>
            <person name="Mihaltcheva S."/>
            <person name="Morgado L.N."/>
            <person name="Niskanen T."/>
            <person name="Noordeloos M.E."/>
            <person name="Ohm R.A."/>
            <person name="Ortiz-Santana B."/>
            <person name="Ovrebo C."/>
            <person name="Racz N."/>
            <person name="Riley R."/>
            <person name="Savchenko A."/>
            <person name="Shiryaev A."/>
            <person name="Soop K."/>
            <person name="Spirin V."/>
            <person name="Szebenyi C."/>
            <person name="Tomsovsky M."/>
            <person name="Tulloss R.E."/>
            <person name="Uehling J."/>
            <person name="Grigoriev I.V."/>
            <person name="Vagvolgyi C."/>
            <person name="Papp T."/>
            <person name="Martin F.M."/>
            <person name="Miettinen O."/>
            <person name="Hibbett D.S."/>
            <person name="Nagy L.G."/>
        </authorList>
    </citation>
    <scope>NUCLEOTIDE SEQUENCE [LARGE SCALE GENOMIC DNA]</scope>
    <source>
        <strain evidence="1 2">CBS 309.79</strain>
    </source>
</reference>
<evidence type="ECO:0000313" key="1">
    <source>
        <dbReference type="EMBL" id="TFK96500.1"/>
    </source>
</evidence>
<dbReference type="AlphaFoldDB" id="A0A5C3Q803"/>
<keyword evidence="2" id="KW-1185">Reference proteome</keyword>
<sequence>MRVAFDSIPHLRSLRASVWRFRLWTMATRSSPYFATIPPTPAVVSPLSWLNYTHSSLILTKGNSQLTFYSITFIHAPKVTHLRLYSPAQLEHKSAYGLSASGSYLRLLVTTMSCKAIAEMTVDIANGDQQVVDLLACLDHPKTQASLQHLDLQAWCQELSFGRHDDDSLLKVRQLKDEQLVGHEMLEYLCSRTRVEAEASINLPALNRLTLTHVLAAWDGGFDIWDVIEEREQYDELGPGSNSTSSRRFCVRVEEDSWNHHACECEGDVCNV</sequence>
<protein>
    <submittedName>
        <fullName evidence="1">Uncharacterized protein</fullName>
    </submittedName>
</protein>